<evidence type="ECO:0000313" key="2">
    <source>
        <dbReference type="Proteomes" id="UP000016023"/>
    </source>
</evidence>
<comment type="caution">
    <text evidence="1">The sequence shown here is derived from an EMBL/GenBank/DDBJ whole genome shotgun (WGS) entry which is preliminary data.</text>
</comment>
<dbReference type="RefSeq" id="WP_006951473.1">
    <property type="nucleotide sequence ID" value="NZ_JH594521.1"/>
</dbReference>
<dbReference type="Proteomes" id="UP000016023">
    <property type="component" value="Unassembled WGS sequence"/>
</dbReference>
<dbReference type="PATRIC" id="fig|883158.3.peg.472"/>
<sequence length="261" mass="29895">MNIVQRNLFSILRAGAFNDRTLPPEPMSAYKWQTLFEIVSTQNLIAPFAIGISQFDNNKQTNLPDSLKEIISQSPTPSHPKTEKTITLANPFLNRKLHKIIDNERHSIDTSVETLKALRIIIDNLKAMLNSGVNIGTLIELGQYLRTGGHKIDFLKLERWIATLHLQSAAQFQGNILIEFFGFEPDELPFVSRTDPKVSRIIIRKLNHLQKLVASHSPLKTNSRLIRRNFKHAPTYLRYAPLETTSNLLYNIFHFISDIEE</sequence>
<accession>H1Q0M4</accession>
<keyword evidence="2" id="KW-1185">Reference proteome</keyword>
<gene>
    <name evidence="1" type="ORF">HMPREF9140_00462</name>
</gene>
<organism evidence="1 2">
    <name type="scientific">Prevotella micans F0438</name>
    <dbReference type="NCBI Taxonomy" id="883158"/>
    <lineage>
        <taxon>Bacteria</taxon>
        <taxon>Pseudomonadati</taxon>
        <taxon>Bacteroidota</taxon>
        <taxon>Bacteroidia</taxon>
        <taxon>Bacteroidales</taxon>
        <taxon>Prevotellaceae</taxon>
        <taxon>Prevotella</taxon>
    </lineage>
</organism>
<name>H1Q0M4_9BACT</name>
<protein>
    <submittedName>
        <fullName evidence="1">Uncharacterized protein</fullName>
    </submittedName>
</protein>
<evidence type="ECO:0000313" key="1">
    <source>
        <dbReference type="EMBL" id="EHO73446.1"/>
    </source>
</evidence>
<proteinExistence type="predicted"/>
<dbReference type="HOGENOM" id="CLU_1029967_0_0_10"/>
<dbReference type="EMBL" id="AGWK01000017">
    <property type="protein sequence ID" value="EHO73446.1"/>
    <property type="molecule type" value="Genomic_DNA"/>
</dbReference>
<dbReference type="AlphaFoldDB" id="H1Q0M4"/>
<reference evidence="1 2" key="1">
    <citation type="submission" date="2011-12" db="EMBL/GenBank/DDBJ databases">
        <title>The Genome Sequence of Prevotella micans F0438.</title>
        <authorList>
            <consortium name="The Broad Institute Genome Sequencing Platform"/>
            <person name="Earl A."/>
            <person name="Ward D."/>
            <person name="Feldgarden M."/>
            <person name="Gevers D."/>
            <person name="Izard J."/>
            <person name="Baranova O.V."/>
            <person name="Blanton J.M."/>
            <person name="Wade W.G."/>
            <person name="Dewhirst F.E."/>
            <person name="Young S.K."/>
            <person name="Zeng Q."/>
            <person name="Gargeya S."/>
            <person name="Fitzgerald M."/>
            <person name="Haas B."/>
            <person name="Abouelleil A."/>
            <person name="Alvarado L."/>
            <person name="Arachchi H.M."/>
            <person name="Berlin A."/>
            <person name="Chapman S.B."/>
            <person name="Gearin G."/>
            <person name="Goldberg J."/>
            <person name="Griggs A."/>
            <person name="Gujja S."/>
            <person name="Hansen M."/>
            <person name="Heiman D."/>
            <person name="Howarth C."/>
            <person name="Larimer J."/>
            <person name="Lui A."/>
            <person name="MacDonald P.J.P."/>
            <person name="McCowen C."/>
            <person name="Montmayeur A."/>
            <person name="Murphy C."/>
            <person name="Neiman D."/>
            <person name="Pearson M."/>
            <person name="Priest M."/>
            <person name="Roberts A."/>
            <person name="Saif S."/>
            <person name="Shea T."/>
            <person name="Sisk P."/>
            <person name="Stolte C."/>
            <person name="Sykes S."/>
            <person name="Wortman J."/>
            <person name="Nusbaum C."/>
            <person name="Birren B."/>
        </authorList>
    </citation>
    <scope>NUCLEOTIDE SEQUENCE [LARGE SCALE GENOMIC DNA]</scope>
    <source>
        <strain evidence="1 2">F0438</strain>
    </source>
</reference>
<dbReference type="STRING" id="883158.HMPREF9140_00462"/>